<keyword evidence="5" id="KW-1185">Reference proteome</keyword>
<feature type="region of interest" description="Disordered" evidence="2">
    <location>
        <begin position="414"/>
        <end position="462"/>
    </location>
</feature>
<comment type="caution">
    <text evidence="4">The sequence shown here is derived from an EMBL/GenBank/DDBJ whole genome shotgun (WGS) entry which is preliminary data.</text>
</comment>
<sequence length="722" mass="77090">MNAAVGADERLVVMLEARVSEFEKRMARAEGRGTRSYQNLRRGSRGATQQMERDMLRSTSRINQALATTSTKIGTFSKTFASGFIRGGILGAVGTVTVGGLAQMVRGIAQVGDEAKRAGVSLEAFQEWKFVAEQNRIGVDQMVDGLKELNLRADEFVTTGKGSAAEAFQRLGFSSTELAEALKDPSELLLQIIGRLQGLDRAAQIRVADEIFGGSAGERFVELIGQGEAGLRRTIDRAHEVGAVMDSEMVQRAAELDQKWNEVTARVGGFFKALVVGAAEATGIVSDLKRQLDALPLNFSGAANDTVNSLQAIAQELDRLRAGEVAAEVLDLARSIQQARDDLDYGTISLEEFDARLEDAKDESERLRGELESTGQAEFSGVIARLGALWGAVNAVADEAARLRSELPVDWEMAGSDGSQIGWNDDPNAPRTRPQRPDVDSRGDWENAGQSASGGGGGRKTDDYAAAVASIREETRALEAQSLALIAVAQGGRDYGDAVEYARRRAELMHAAMKQGKQITPELTAEIEALAMGYDSAAMAAQNAAEQMQKVQDNAERGAQALSDIFMSVLNGSKSAGQALADLLMQMAKVQMQKGMMALADSGGAIGGFFKTIGGLLGFDGGGYTGNAPRSGGLDGKGGFLAMMHPRETVIDHTKRQNVTGGASQPLDVQVHVTAAFDESGNLYVKNVARQEAQQASSRMGAEIDKALPVRVQQINGNPRMR</sequence>
<feature type="compositionally biased region" description="Polar residues" evidence="2">
    <location>
        <begin position="35"/>
        <end position="50"/>
    </location>
</feature>
<dbReference type="EMBL" id="JAESVN010000010">
    <property type="protein sequence ID" value="MBL4918968.1"/>
    <property type="molecule type" value="Genomic_DNA"/>
</dbReference>
<evidence type="ECO:0000313" key="4">
    <source>
        <dbReference type="EMBL" id="MBL4918968.1"/>
    </source>
</evidence>
<proteinExistence type="predicted"/>
<evidence type="ECO:0000313" key="5">
    <source>
        <dbReference type="Proteomes" id="UP000648908"/>
    </source>
</evidence>
<organism evidence="4 5">
    <name type="scientific">Szabonella alba</name>
    <dbReference type="NCBI Taxonomy" id="2804194"/>
    <lineage>
        <taxon>Bacteria</taxon>
        <taxon>Pseudomonadati</taxon>
        <taxon>Pseudomonadota</taxon>
        <taxon>Alphaproteobacteria</taxon>
        <taxon>Rhodobacterales</taxon>
        <taxon>Paracoccaceae</taxon>
        <taxon>Szabonella</taxon>
    </lineage>
</organism>
<protein>
    <recommendedName>
        <fullName evidence="3">Phage tail tape measure protein domain-containing protein</fullName>
    </recommendedName>
</protein>
<reference evidence="4" key="1">
    <citation type="submission" date="2021-01" db="EMBL/GenBank/DDBJ databases">
        <title>Tabrizicola alba sp. nov. a motile alkaliphilic bacterium isolated from a soda lake.</title>
        <authorList>
            <person name="Szuroczki S."/>
            <person name="Abbaszade G."/>
            <person name="Schumann P."/>
            <person name="Toth E."/>
        </authorList>
    </citation>
    <scope>NUCLEOTIDE SEQUENCE</scope>
    <source>
        <strain evidence="4">DMG-N-6</strain>
    </source>
</reference>
<evidence type="ECO:0000256" key="2">
    <source>
        <dbReference type="SAM" id="MobiDB-lite"/>
    </source>
</evidence>
<feature type="compositionally biased region" description="Basic and acidic residues" evidence="2">
    <location>
        <begin position="435"/>
        <end position="445"/>
    </location>
</feature>
<dbReference type="Pfam" id="PF10145">
    <property type="entry name" value="PhageMin_Tail"/>
    <property type="match status" value="1"/>
</dbReference>
<feature type="domain" description="Phage tail tape measure protein" evidence="3">
    <location>
        <begin position="93"/>
        <end position="213"/>
    </location>
</feature>
<gene>
    <name evidence="4" type="ORF">JL811_17220</name>
</gene>
<dbReference type="RefSeq" id="WP_202689946.1">
    <property type="nucleotide sequence ID" value="NZ_JAESVN010000010.1"/>
</dbReference>
<dbReference type="InterPro" id="IPR010090">
    <property type="entry name" value="Phage_tape_meas"/>
</dbReference>
<dbReference type="AlphaFoldDB" id="A0A8K0VBP6"/>
<name>A0A8K0VBP6_9RHOB</name>
<feature type="region of interest" description="Disordered" evidence="2">
    <location>
        <begin position="30"/>
        <end position="50"/>
    </location>
</feature>
<keyword evidence="1" id="KW-0175">Coiled coil</keyword>
<evidence type="ECO:0000259" key="3">
    <source>
        <dbReference type="Pfam" id="PF10145"/>
    </source>
</evidence>
<evidence type="ECO:0000256" key="1">
    <source>
        <dbReference type="SAM" id="Coils"/>
    </source>
</evidence>
<dbReference type="Proteomes" id="UP000648908">
    <property type="component" value="Unassembled WGS sequence"/>
</dbReference>
<feature type="coiled-coil region" evidence="1">
    <location>
        <begin position="350"/>
        <end position="377"/>
    </location>
</feature>
<accession>A0A8K0VBP6</accession>